<dbReference type="InterPro" id="IPR000198">
    <property type="entry name" value="RhoGAP_dom"/>
</dbReference>
<feature type="compositionally biased region" description="Polar residues" evidence="1">
    <location>
        <begin position="459"/>
        <end position="474"/>
    </location>
</feature>
<dbReference type="Proteomes" id="UP000663829">
    <property type="component" value="Unassembled WGS sequence"/>
</dbReference>
<feature type="region of interest" description="Disordered" evidence="1">
    <location>
        <begin position="458"/>
        <end position="494"/>
    </location>
</feature>
<sequence>MYNFLSLTDKESVRVFIANDLKIHELHVDATKQRTQLSQSSNEQKSRKAHVFDIPLQKLDMKIVKMDNFELNVPVFLCACIDSIRYHIKNEGLFRKCGVKERVDTLVNIVNDGSFSTLSTVPVNDVCLLLKKFLQRLPQPLITYYIQQLLFECLQQKAPLTDENEKISIYLNILLLLPDEHLYSLIYILRFLSDIAKQQQSNKMDARNLAICLGQGLMRCESKQAMTESYVNSVTHICEILIIHADKLCFIKKSIYDRAQMLLSLQQQSTTENADVGDDSCLINTGGKQSLNGKGDCGKKRRSGTVKEFFAQISSRWRRHSSSNNDSRDQTTIFLDQSGKLSSSHHQYHSNSNGGHCLSSSTTSKRKSSDDPYSGTNTKRAVHLNSCISCSSKPKSEKLSVPDGVCASANTNRFTSPISAFRRKKKIPGSSTSEEQGFPFKIENSHIPYLHFTDEVPSRFSNSSNNQKHSTADGTSSSTTTAIPLLPTPVLPTSSINKSLDSKKLNILEKWSKASRRGERKMPLKAIHGEMIMSSSTSTQSPLSPSPISCKHHQPFIVENRLGSSVNGKNNNINTNTPIHHFHHSSNAGDLSRRRHSDDVITFPSRSRRSVSTNVNNNHTNSNHSQYYHHQNHSYFAQEQTVTQSAPTDLNYTQEEIDEFDETNDELNLAVVVVADDLQSLRAYSEPIVGNLGGFQSEQDSGSLNVAFIDEQEALSEQIMTKDNQEDEMVKDPTTNEHIHSIDVVRDTSDTMSLQMTIATLTDNETLTKTLCTTDQHLIEMECTDDGDEVLDKSVLIPLEENNIYNKENNFNDLEEILKCSENRRVSLSNSDSEEQIQLYSAHQKSSTTPACDLKPITPKLPILSSSSYSRLSSAVSLIRSATMTTSSRKKRSSSASLPTGHNHHSIYFSLRQPLQEHSSPNNNNYSNFLSLPSTTTIMTNKLSNLDNEENLLGINGRESLLHLRDELAGRVFRQVLAFEKRTNNEKQQTKTIPIDISFSSPSFVHHSTTGTTVQVTPMPSLFNVLSTPLSTTPELLLERALIQQHKNHSSSTRIKRQATSELTSTVKRLQNTPLKRWKNVRQSHGNWRTTSKH</sequence>
<evidence type="ECO:0000313" key="7">
    <source>
        <dbReference type="Proteomes" id="UP000663829"/>
    </source>
</evidence>
<dbReference type="GO" id="GO:0007165">
    <property type="term" value="P:signal transduction"/>
    <property type="evidence" value="ECO:0007669"/>
    <property type="project" value="InterPro"/>
</dbReference>
<dbReference type="PROSITE" id="PS50238">
    <property type="entry name" value="RHOGAP"/>
    <property type="match status" value="1"/>
</dbReference>
<keyword evidence="7" id="KW-1185">Reference proteome</keyword>
<proteinExistence type="predicted"/>
<feature type="compositionally biased region" description="Low complexity" evidence="1">
    <location>
        <begin position="342"/>
        <end position="363"/>
    </location>
</feature>
<dbReference type="Pfam" id="PF00620">
    <property type="entry name" value="RhoGAP"/>
    <property type="match status" value="1"/>
</dbReference>
<evidence type="ECO:0000313" key="5">
    <source>
        <dbReference type="EMBL" id="CAF3706164.1"/>
    </source>
</evidence>
<name>A0A814BYQ4_9BILA</name>
<evidence type="ECO:0000256" key="1">
    <source>
        <dbReference type="SAM" id="MobiDB-lite"/>
    </source>
</evidence>
<dbReference type="AlphaFoldDB" id="A0A814BYQ4"/>
<dbReference type="Proteomes" id="UP000682733">
    <property type="component" value="Unassembled WGS sequence"/>
</dbReference>
<comment type="caution">
    <text evidence="4">The sequence shown here is derived from an EMBL/GenBank/DDBJ whole genome shotgun (WGS) entry which is preliminary data.</text>
</comment>
<feature type="compositionally biased region" description="Low complexity" evidence="1">
    <location>
        <begin position="475"/>
        <end position="485"/>
    </location>
</feature>
<dbReference type="PANTHER" id="PTHR15670">
    <property type="entry name" value="RHO GTPASE ACTIVATING PROTEIN 11A"/>
    <property type="match status" value="1"/>
</dbReference>
<dbReference type="Gene3D" id="1.10.555.10">
    <property type="entry name" value="Rho GTPase activation protein"/>
    <property type="match status" value="1"/>
</dbReference>
<reference evidence="4" key="1">
    <citation type="submission" date="2021-02" db="EMBL/GenBank/DDBJ databases">
        <authorList>
            <person name="Nowell W R."/>
        </authorList>
    </citation>
    <scope>NUCLEOTIDE SEQUENCE</scope>
</reference>
<dbReference type="Proteomes" id="UP000677228">
    <property type="component" value="Unassembled WGS sequence"/>
</dbReference>
<dbReference type="EMBL" id="CAJNOQ010002035">
    <property type="protein sequence ID" value="CAF0934351.1"/>
    <property type="molecule type" value="Genomic_DNA"/>
</dbReference>
<accession>A0A814BYQ4</accession>
<gene>
    <name evidence="4" type="ORF">GPM918_LOCUS10359</name>
    <name evidence="3" type="ORF">OVA965_LOCUS11061</name>
    <name evidence="6" type="ORF">SRO942_LOCUS10359</name>
    <name evidence="5" type="ORF">TMI583_LOCUS11057</name>
</gene>
<dbReference type="InterPro" id="IPR042869">
    <property type="entry name" value="ARHGAP11A/B"/>
</dbReference>
<dbReference type="SUPFAM" id="SSF48350">
    <property type="entry name" value="GTPase activation domain, GAP"/>
    <property type="match status" value="1"/>
</dbReference>
<dbReference type="SMART" id="SM00324">
    <property type="entry name" value="RhoGAP"/>
    <property type="match status" value="1"/>
</dbReference>
<dbReference type="EMBL" id="CAJOBC010002034">
    <property type="protein sequence ID" value="CAF3711833.1"/>
    <property type="molecule type" value="Genomic_DNA"/>
</dbReference>
<dbReference type="CDD" id="cd00159">
    <property type="entry name" value="RhoGAP"/>
    <property type="match status" value="1"/>
</dbReference>
<evidence type="ECO:0000313" key="6">
    <source>
        <dbReference type="EMBL" id="CAF3711833.1"/>
    </source>
</evidence>
<evidence type="ECO:0000313" key="3">
    <source>
        <dbReference type="EMBL" id="CAF0929335.1"/>
    </source>
</evidence>
<dbReference type="GO" id="GO:0005096">
    <property type="term" value="F:GTPase activator activity"/>
    <property type="evidence" value="ECO:0007669"/>
    <property type="project" value="TreeGrafter"/>
</dbReference>
<feature type="domain" description="Rho-GAP" evidence="2">
    <location>
        <begin position="54"/>
        <end position="249"/>
    </location>
</feature>
<dbReference type="InterPro" id="IPR008936">
    <property type="entry name" value="Rho_GTPase_activation_prot"/>
</dbReference>
<organism evidence="4 7">
    <name type="scientific">Didymodactylos carnosus</name>
    <dbReference type="NCBI Taxonomy" id="1234261"/>
    <lineage>
        <taxon>Eukaryota</taxon>
        <taxon>Metazoa</taxon>
        <taxon>Spiralia</taxon>
        <taxon>Gnathifera</taxon>
        <taxon>Rotifera</taxon>
        <taxon>Eurotatoria</taxon>
        <taxon>Bdelloidea</taxon>
        <taxon>Philodinida</taxon>
        <taxon>Philodinidae</taxon>
        <taxon>Didymodactylos</taxon>
    </lineage>
</organism>
<evidence type="ECO:0000313" key="4">
    <source>
        <dbReference type="EMBL" id="CAF0934351.1"/>
    </source>
</evidence>
<dbReference type="PANTHER" id="PTHR15670:SF4">
    <property type="entry name" value="RHO GTPASE-ACTIVATING PROTEIN 11A"/>
    <property type="match status" value="1"/>
</dbReference>
<dbReference type="OrthoDB" id="10246215at2759"/>
<evidence type="ECO:0000259" key="2">
    <source>
        <dbReference type="PROSITE" id="PS50238"/>
    </source>
</evidence>
<dbReference type="Proteomes" id="UP000681722">
    <property type="component" value="Unassembled WGS sequence"/>
</dbReference>
<dbReference type="EMBL" id="CAJNOK010004201">
    <property type="protein sequence ID" value="CAF0929335.1"/>
    <property type="molecule type" value="Genomic_DNA"/>
</dbReference>
<feature type="region of interest" description="Disordered" evidence="1">
    <location>
        <begin position="342"/>
        <end position="378"/>
    </location>
</feature>
<protein>
    <recommendedName>
        <fullName evidence="2">Rho-GAP domain-containing protein</fullName>
    </recommendedName>
</protein>
<dbReference type="EMBL" id="CAJOBA010004203">
    <property type="protein sequence ID" value="CAF3706164.1"/>
    <property type="molecule type" value="Genomic_DNA"/>
</dbReference>